<dbReference type="InterPro" id="IPR025943">
    <property type="entry name" value="Sigma_54_int_dom_ATP-bd_2"/>
</dbReference>
<dbReference type="EMBL" id="FUWM01000005">
    <property type="protein sequence ID" value="SJZ38702.1"/>
    <property type="molecule type" value="Genomic_DNA"/>
</dbReference>
<keyword evidence="2" id="KW-0067">ATP-binding</keyword>
<dbReference type="Pfam" id="PF00158">
    <property type="entry name" value="Sigma54_activat"/>
    <property type="match status" value="1"/>
</dbReference>
<dbReference type="PROSITE" id="PS00688">
    <property type="entry name" value="SIGMA54_INTERACT_3"/>
    <property type="match status" value="1"/>
</dbReference>
<name>A0A1T4K8E2_9FIRM</name>
<dbReference type="SMART" id="SM00989">
    <property type="entry name" value="V4R"/>
    <property type="match status" value="1"/>
</dbReference>
<feature type="domain" description="Sigma-54 factor interaction" evidence="6">
    <location>
        <begin position="341"/>
        <end position="571"/>
    </location>
</feature>
<dbReference type="SUPFAM" id="SSF111126">
    <property type="entry name" value="Ligand-binding domain in the NO signalling and Golgi transport"/>
    <property type="match status" value="1"/>
</dbReference>
<dbReference type="PROSITE" id="PS00675">
    <property type="entry name" value="SIGMA54_INTERACT_1"/>
    <property type="match status" value="1"/>
</dbReference>
<organism evidence="7 8">
    <name type="scientific">Selenihalanaerobacter shriftii</name>
    <dbReference type="NCBI Taxonomy" id="142842"/>
    <lineage>
        <taxon>Bacteria</taxon>
        <taxon>Bacillati</taxon>
        <taxon>Bacillota</taxon>
        <taxon>Clostridia</taxon>
        <taxon>Halanaerobiales</taxon>
        <taxon>Halobacteroidaceae</taxon>
        <taxon>Selenihalanaerobacter</taxon>
    </lineage>
</organism>
<proteinExistence type="predicted"/>
<dbReference type="Gene3D" id="3.40.50.300">
    <property type="entry name" value="P-loop containing nucleotide triphosphate hydrolases"/>
    <property type="match status" value="1"/>
</dbReference>
<dbReference type="InterPro" id="IPR002078">
    <property type="entry name" value="Sigma_54_int"/>
</dbReference>
<dbReference type="OrthoDB" id="9803970at2"/>
<dbReference type="Gene3D" id="3.30.450.20">
    <property type="entry name" value="PAS domain"/>
    <property type="match status" value="1"/>
</dbReference>
<sequence length="655" mass="75011">MLSKEEIEIEDYDGLENNLKEAINIFNSKEESNIVIEDMYYNTAKNIGSKLEIKNYDQLTEKLSKLGIGQVRINLISDQKIIIRLYECVTCGDMEYIGRSICDFEAGIISGAVSSIIDQNVEATETKCCGLGDDFCEFELIKKNQGITKGESDVKLDNSKQNVVDLTLHSLNLAKKYKETKYKSECFSDSNQELDRALKNTRKINQFNETVLDSIPNCLAVIDKNGVILRINDKYKEFLGKSSAAEVEKKSVEALNWQTKYQEVLSTGESAVWQEDSEQGVYIVFETPIKENGGVIRQLIAVESQFIKLLLDKIDFLEKEMKYYKNKTLEDKNKEKLIDNMVVVSEEMKEVIKYTKKVAKTDATVLLRGESGTGKTMLAKRIHKESPRKHNDFVYIDCTTIPENFFEAELFGYEPGAFTGAKKDGKIGKLEKANGGTIFLDEIGEVPLEMQSKLLRFLQEQKFERIGSTEIKEVDVRIIAATNQNLEKMVKEGRFRKDLYYRLNVININLPPLRKRWQDIPSLVDEILLQFSKEAGIDIKEVSEEGMKELISYSWPGNIRELKNVLKRLAIITEGKLIKKDDVLSELKDVDATEELEDDSLELEDSNEGQIGRMERDLIIKTLKQHDYNKTKTADKLGMSRQTLYNKFKKYSIDY</sequence>
<dbReference type="PROSITE" id="PS00676">
    <property type="entry name" value="SIGMA54_INTERACT_2"/>
    <property type="match status" value="1"/>
</dbReference>
<dbReference type="FunFam" id="3.40.50.300:FF:000006">
    <property type="entry name" value="DNA-binding transcriptional regulator NtrC"/>
    <property type="match status" value="1"/>
</dbReference>
<dbReference type="GO" id="GO:0005524">
    <property type="term" value="F:ATP binding"/>
    <property type="evidence" value="ECO:0007669"/>
    <property type="project" value="UniProtKB-KW"/>
</dbReference>
<dbReference type="InterPro" id="IPR000014">
    <property type="entry name" value="PAS"/>
</dbReference>
<dbReference type="InterPro" id="IPR025662">
    <property type="entry name" value="Sigma_54_int_dom_ATP-bd_1"/>
</dbReference>
<dbReference type="SMART" id="SM00091">
    <property type="entry name" value="PAS"/>
    <property type="match status" value="1"/>
</dbReference>
<dbReference type="Pfam" id="PF25601">
    <property type="entry name" value="AAA_lid_14"/>
    <property type="match status" value="1"/>
</dbReference>
<gene>
    <name evidence="7" type="ORF">SAMN02745118_00685</name>
</gene>
<dbReference type="InterPro" id="IPR009057">
    <property type="entry name" value="Homeodomain-like_sf"/>
</dbReference>
<dbReference type="Gene3D" id="1.10.8.60">
    <property type="match status" value="1"/>
</dbReference>
<dbReference type="InterPro" id="IPR035965">
    <property type="entry name" value="PAS-like_dom_sf"/>
</dbReference>
<dbReference type="SUPFAM" id="SSF46689">
    <property type="entry name" value="Homeodomain-like"/>
    <property type="match status" value="1"/>
</dbReference>
<evidence type="ECO:0000259" key="6">
    <source>
        <dbReference type="PROSITE" id="PS50045"/>
    </source>
</evidence>
<dbReference type="PROSITE" id="PS50045">
    <property type="entry name" value="SIGMA54_INTERACT_4"/>
    <property type="match status" value="1"/>
</dbReference>
<dbReference type="RefSeq" id="WP_078809178.1">
    <property type="nucleotide sequence ID" value="NZ_FUWM01000005.1"/>
</dbReference>
<evidence type="ECO:0000256" key="4">
    <source>
        <dbReference type="ARBA" id="ARBA00023125"/>
    </source>
</evidence>
<dbReference type="InterPro" id="IPR004096">
    <property type="entry name" value="V4R"/>
</dbReference>
<dbReference type="AlphaFoldDB" id="A0A1T4K8E2"/>
<reference evidence="8" key="1">
    <citation type="submission" date="2017-02" db="EMBL/GenBank/DDBJ databases">
        <authorList>
            <person name="Varghese N."/>
            <person name="Submissions S."/>
        </authorList>
    </citation>
    <scope>NUCLEOTIDE SEQUENCE [LARGE SCALE GENOMIC DNA]</scope>
    <source>
        <strain evidence="8">ATCC BAA-73</strain>
    </source>
</reference>
<dbReference type="InterPro" id="IPR003593">
    <property type="entry name" value="AAA+_ATPase"/>
</dbReference>
<dbReference type="CDD" id="cd00009">
    <property type="entry name" value="AAA"/>
    <property type="match status" value="1"/>
</dbReference>
<dbReference type="Gene3D" id="3.30.1380.20">
    <property type="entry name" value="Trafficking protein particle complex subunit 3"/>
    <property type="match status" value="1"/>
</dbReference>
<dbReference type="InterPro" id="IPR024096">
    <property type="entry name" value="NO_sig/Golgi_transp_ligand-bd"/>
</dbReference>
<dbReference type="Proteomes" id="UP000190625">
    <property type="component" value="Unassembled WGS sequence"/>
</dbReference>
<dbReference type="GO" id="GO:0043565">
    <property type="term" value="F:sequence-specific DNA binding"/>
    <property type="evidence" value="ECO:0007669"/>
    <property type="project" value="InterPro"/>
</dbReference>
<keyword evidence="1" id="KW-0547">Nucleotide-binding</keyword>
<dbReference type="InterPro" id="IPR027417">
    <property type="entry name" value="P-loop_NTPase"/>
</dbReference>
<dbReference type="PANTHER" id="PTHR32071">
    <property type="entry name" value="TRANSCRIPTIONAL REGULATORY PROTEIN"/>
    <property type="match status" value="1"/>
</dbReference>
<dbReference type="Pfam" id="PF08448">
    <property type="entry name" value="PAS_4"/>
    <property type="match status" value="1"/>
</dbReference>
<evidence type="ECO:0000256" key="2">
    <source>
        <dbReference type="ARBA" id="ARBA00022840"/>
    </source>
</evidence>
<evidence type="ECO:0000256" key="1">
    <source>
        <dbReference type="ARBA" id="ARBA00022741"/>
    </source>
</evidence>
<evidence type="ECO:0000313" key="7">
    <source>
        <dbReference type="EMBL" id="SJZ38702.1"/>
    </source>
</evidence>
<protein>
    <submittedName>
        <fullName evidence="7">Transcriptional regulator containing PAS, AAA-type ATPase, and DNA-binding Fis domains</fullName>
    </submittedName>
</protein>
<evidence type="ECO:0000256" key="5">
    <source>
        <dbReference type="ARBA" id="ARBA00023163"/>
    </source>
</evidence>
<evidence type="ECO:0000313" key="8">
    <source>
        <dbReference type="Proteomes" id="UP000190625"/>
    </source>
</evidence>
<keyword evidence="4 7" id="KW-0238">DNA-binding</keyword>
<dbReference type="PRINTS" id="PR01590">
    <property type="entry name" value="HTHFIS"/>
</dbReference>
<keyword evidence="3" id="KW-0805">Transcription regulation</keyword>
<accession>A0A1T4K8E2</accession>
<dbReference type="InterPro" id="IPR058031">
    <property type="entry name" value="AAA_lid_NorR"/>
</dbReference>
<dbReference type="SMART" id="SM00382">
    <property type="entry name" value="AAA"/>
    <property type="match status" value="1"/>
</dbReference>
<dbReference type="InterPro" id="IPR013656">
    <property type="entry name" value="PAS_4"/>
</dbReference>
<dbReference type="SUPFAM" id="SSF52540">
    <property type="entry name" value="P-loop containing nucleoside triphosphate hydrolases"/>
    <property type="match status" value="1"/>
</dbReference>
<dbReference type="InterPro" id="IPR002197">
    <property type="entry name" value="HTH_Fis"/>
</dbReference>
<dbReference type="Gene3D" id="1.10.10.60">
    <property type="entry name" value="Homeodomain-like"/>
    <property type="match status" value="1"/>
</dbReference>
<keyword evidence="8" id="KW-1185">Reference proteome</keyword>
<dbReference type="SUPFAM" id="SSF55785">
    <property type="entry name" value="PYP-like sensor domain (PAS domain)"/>
    <property type="match status" value="1"/>
</dbReference>
<dbReference type="Pfam" id="PF02954">
    <property type="entry name" value="HTH_8"/>
    <property type="match status" value="1"/>
</dbReference>
<dbReference type="STRING" id="142842.SAMN02745118_00685"/>
<keyword evidence="5" id="KW-0804">Transcription</keyword>
<evidence type="ECO:0000256" key="3">
    <source>
        <dbReference type="ARBA" id="ARBA00023015"/>
    </source>
</evidence>
<dbReference type="InterPro" id="IPR025944">
    <property type="entry name" value="Sigma_54_int_dom_CS"/>
</dbReference>
<dbReference type="Pfam" id="PF02830">
    <property type="entry name" value="V4R"/>
    <property type="match status" value="1"/>
</dbReference>
<dbReference type="GO" id="GO:0006355">
    <property type="term" value="P:regulation of DNA-templated transcription"/>
    <property type="evidence" value="ECO:0007669"/>
    <property type="project" value="InterPro"/>
</dbReference>